<gene>
    <name evidence="4" type="ORF">DN069_07555</name>
</gene>
<dbReference type="Pfam" id="PF03793">
    <property type="entry name" value="PASTA"/>
    <property type="match status" value="1"/>
</dbReference>
<accession>A0A2X0IMC9</accession>
<protein>
    <recommendedName>
        <fullName evidence="3">PASTA domain-containing protein</fullName>
    </recommendedName>
</protein>
<dbReference type="RefSeq" id="WP_111500068.1">
    <property type="nucleotide sequence ID" value="NZ_QKYN01000029.1"/>
</dbReference>
<feature type="compositionally biased region" description="Basic and acidic residues" evidence="1">
    <location>
        <begin position="96"/>
        <end position="105"/>
    </location>
</feature>
<name>A0A2X0IMC9_9ACTN</name>
<evidence type="ECO:0000259" key="3">
    <source>
        <dbReference type="Pfam" id="PF03793"/>
    </source>
</evidence>
<keyword evidence="5" id="KW-1185">Reference proteome</keyword>
<reference evidence="4 5" key="1">
    <citation type="submission" date="2018-06" db="EMBL/GenBank/DDBJ databases">
        <title>Streptacidiphilus pinicola sp. nov., isolated from pine grove soil.</title>
        <authorList>
            <person name="Roh S.G."/>
            <person name="Park S."/>
            <person name="Kim M.-K."/>
            <person name="Yun B.-R."/>
            <person name="Park J."/>
            <person name="Kim M.J."/>
            <person name="Kim Y.S."/>
            <person name="Kim S.B."/>
        </authorList>
    </citation>
    <scope>NUCLEOTIDE SEQUENCE [LARGE SCALE GENOMIC DNA]</scope>
    <source>
        <strain evidence="4 5">MMS16-CNU450</strain>
    </source>
</reference>
<dbReference type="AlphaFoldDB" id="A0A2X0IMC9"/>
<evidence type="ECO:0000256" key="2">
    <source>
        <dbReference type="SAM" id="SignalP"/>
    </source>
</evidence>
<sequence>MPARLRHLSAAVSLFAALTSSGCALLGSGSMPNVVGMDLKEARSKADTAGFSNVHVHDASGGGRVPIRDRDWIVCFQSPAPGTKGGDNVDLGVVRDNDQCPDKDQSGPAPKAAAGTMPDLRGTSLAAAKNALPAGTVITPTDLYGHAVMVETHWKICTETPAPGAPLGTGQKVALGVVKLGDDCPKG</sequence>
<dbReference type="EMBL" id="QKYN01000029">
    <property type="protein sequence ID" value="RAG86302.1"/>
    <property type="molecule type" value="Genomic_DNA"/>
</dbReference>
<dbReference type="PROSITE" id="PS51257">
    <property type="entry name" value="PROKAR_LIPOPROTEIN"/>
    <property type="match status" value="1"/>
</dbReference>
<dbReference type="InterPro" id="IPR005543">
    <property type="entry name" value="PASTA_dom"/>
</dbReference>
<feature type="region of interest" description="Disordered" evidence="1">
    <location>
        <begin position="96"/>
        <end position="117"/>
    </location>
</feature>
<feature type="domain" description="PASTA" evidence="3">
    <location>
        <begin position="31"/>
        <end position="91"/>
    </location>
</feature>
<keyword evidence="2" id="KW-0732">Signal</keyword>
<evidence type="ECO:0000313" key="5">
    <source>
        <dbReference type="Proteomes" id="UP000248889"/>
    </source>
</evidence>
<dbReference type="CDD" id="cd06577">
    <property type="entry name" value="PASTA_pknB"/>
    <property type="match status" value="1"/>
</dbReference>
<comment type="caution">
    <text evidence="4">The sequence shown here is derived from an EMBL/GenBank/DDBJ whole genome shotgun (WGS) entry which is preliminary data.</text>
</comment>
<dbReference type="Proteomes" id="UP000248889">
    <property type="component" value="Unassembled WGS sequence"/>
</dbReference>
<feature type="signal peptide" evidence="2">
    <location>
        <begin position="1"/>
        <end position="24"/>
    </location>
</feature>
<organism evidence="4 5">
    <name type="scientific">Streptacidiphilus pinicola</name>
    <dbReference type="NCBI Taxonomy" id="2219663"/>
    <lineage>
        <taxon>Bacteria</taxon>
        <taxon>Bacillati</taxon>
        <taxon>Actinomycetota</taxon>
        <taxon>Actinomycetes</taxon>
        <taxon>Kitasatosporales</taxon>
        <taxon>Streptomycetaceae</taxon>
        <taxon>Streptacidiphilus</taxon>
    </lineage>
</organism>
<feature type="chain" id="PRO_5039683749" description="PASTA domain-containing protein" evidence="2">
    <location>
        <begin position="25"/>
        <end position="187"/>
    </location>
</feature>
<dbReference type="Gene3D" id="3.30.10.20">
    <property type="match status" value="1"/>
</dbReference>
<dbReference type="OrthoDB" id="4335972at2"/>
<evidence type="ECO:0000313" key="4">
    <source>
        <dbReference type="EMBL" id="RAG86302.1"/>
    </source>
</evidence>
<proteinExistence type="predicted"/>
<evidence type="ECO:0000256" key="1">
    <source>
        <dbReference type="SAM" id="MobiDB-lite"/>
    </source>
</evidence>